<dbReference type="Proteomes" id="UP001281003">
    <property type="component" value="Unassembled WGS sequence"/>
</dbReference>
<reference evidence="1" key="1">
    <citation type="journal article" date="2023" name="Mol. Phylogenet. Evol.">
        <title>Genome-scale phylogeny and comparative genomics of the fungal order Sordariales.</title>
        <authorList>
            <person name="Hensen N."/>
            <person name="Bonometti L."/>
            <person name="Westerberg I."/>
            <person name="Brannstrom I.O."/>
            <person name="Guillou S."/>
            <person name="Cros-Aarteil S."/>
            <person name="Calhoun S."/>
            <person name="Haridas S."/>
            <person name="Kuo A."/>
            <person name="Mondo S."/>
            <person name="Pangilinan J."/>
            <person name="Riley R."/>
            <person name="LaButti K."/>
            <person name="Andreopoulos B."/>
            <person name="Lipzen A."/>
            <person name="Chen C."/>
            <person name="Yan M."/>
            <person name="Daum C."/>
            <person name="Ng V."/>
            <person name="Clum A."/>
            <person name="Steindorff A."/>
            <person name="Ohm R.A."/>
            <person name="Martin F."/>
            <person name="Silar P."/>
            <person name="Natvig D.O."/>
            <person name="Lalanne C."/>
            <person name="Gautier V."/>
            <person name="Ament-Velasquez S.L."/>
            <person name="Kruys A."/>
            <person name="Hutchinson M.I."/>
            <person name="Powell A.J."/>
            <person name="Barry K."/>
            <person name="Miller A.N."/>
            <person name="Grigoriev I.V."/>
            <person name="Debuchy R."/>
            <person name="Gladieux P."/>
            <person name="Hiltunen Thoren M."/>
            <person name="Johannesson H."/>
        </authorList>
    </citation>
    <scope>NUCLEOTIDE SEQUENCE</scope>
    <source>
        <strain evidence="1">FGSC 1904</strain>
    </source>
</reference>
<evidence type="ECO:0000313" key="1">
    <source>
        <dbReference type="EMBL" id="KAK3397212.1"/>
    </source>
</evidence>
<dbReference type="EMBL" id="JAUTDP010000008">
    <property type="protein sequence ID" value="KAK3397212.1"/>
    <property type="molecule type" value="Genomic_DNA"/>
</dbReference>
<gene>
    <name evidence="1" type="ORF">B0T20DRAFT_252040</name>
</gene>
<protein>
    <submittedName>
        <fullName evidence="1">Uncharacterized protein</fullName>
    </submittedName>
</protein>
<proteinExistence type="predicted"/>
<comment type="caution">
    <text evidence="1">The sequence shown here is derived from an EMBL/GenBank/DDBJ whole genome shotgun (WGS) entry which is preliminary data.</text>
</comment>
<dbReference type="AlphaFoldDB" id="A0AAE0PC63"/>
<organism evidence="1 2">
    <name type="scientific">Sordaria brevicollis</name>
    <dbReference type="NCBI Taxonomy" id="83679"/>
    <lineage>
        <taxon>Eukaryota</taxon>
        <taxon>Fungi</taxon>
        <taxon>Dikarya</taxon>
        <taxon>Ascomycota</taxon>
        <taxon>Pezizomycotina</taxon>
        <taxon>Sordariomycetes</taxon>
        <taxon>Sordariomycetidae</taxon>
        <taxon>Sordariales</taxon>
        <taxon>Sordariaceae</taxon>
        <taxon>Sordaria</taxon>
    </lineage>
</organism>
<keyword evidence="2" id="KW-1185">Reference proteome</keyword>
<reference evidence="1" key="2">
    <citation type="submission" date="2023-07" db="EMBL/GenBank/DDBJ databases">
        <authorList>
            <consortium name="Lawrence Berkeley National Laboratory"/>
            <person name="Haridas S."/>
            <person name="Hensen N."/>
            <person name="Bonometti L."/>
            <person name="Westerberg I."/>
            <person name="Brannstrom I.O."/>
            <person name="Guillou S."/>
            <person name="Cros-Aarteil S."/>
            <person name="Calhoun S."/>
            <person name="Kuo A."/>
            <person name="Mondo S."/>
            <person name="Pangilinan J."/>
            <person name="Riley R."/>
            <person name="LaButti K."/>
            <person name="Andreopoulos B."/>
            <person name="Lipzen A."/>
            <person name="Chen C."/>
            <person name="Yanf M."/>
            <person name="Daum C."/>
            <person name="Ng V."/>
            <person name="Clum A."/>
            <person name="Steindorff A."/>
            <person name="Ohm R."/>
            <person name="Martin F."/>
            <person name="Silar P."/>
            <person name="Natvig D."/>
            <person name="Lalanne C."/>
            <person name="Gautier V."/>
            <person name="Ament-velasquez S.L."/>
            <person name="Kruys A."/>
            <person name="Hutchinson M.I."/>
            <person name="Powell A.J."/>
            <person name="Barry K."/>
            <person name="Miller A.N."/>
            <person name="Grigoriev I.V."/>
            <person name="Debuchy R."/>
            <person name="Gladieux P."/>
            <person name="Thoren M.H."/>
            <person name="Johannesson H."/>
        </authorList>
    </citation>
    <scope>NUCLEOTIDE SEQUENCE</scope>
    <source>
        <strain evidence="1">FGSC 1904</strain>
    </source>
</reference>
<sequence length="147" mass="17196">MQLVLLRLSIIPSFPISQCRPCMNESVKGTMTSSLWDQCFWGKTLPQDLHRRDIRDLPNRFSTNDQLRLFLIHCNREDRYRASTEPIVTHEYEGRQGIEVNDGKAGIQRRNKPRSYLTSTVVTCLRLRRAHVLCRSAKHLVLSLVYR</sequence>
<name>A0AAE0PC63_SORBR</name>
<evidence type="ECO:0000313" key="2">
    <source>
        <dbReference type="Proteomes" id="UP001281003"/>
    </source>
</evidence>
<accession>A0AAE0PC63</accession>